<reference evidence="1 2" key="1">
    <citation type="journal article" date="2018" name="Sci. Rep.">
        <title>Genomic signatures of local adaptation to the degree of environmental predictability in rotifers.</title>
        <authorList>
            <person name="Franch-Gras L."/>
            <person name="Hahn C."/>
            <person name="Garcia-Roger E.M."/>
            <person name="Carmona M.J."/>
            <person name="Serra M."/>
            <person name="Gomez A."/>
        </authorList>
    </citation>
    <scope>NUCLEOTIDE SEQUENCE [LARGE SCALE GENOMIC DNA]</scope>
    <source>
        <strain evidence="1">HYR1</strain>
    </source>
</reference>
<dbReference type="AlphaFoldDB" id="A0A3M7PPT1"/>
<evidence type="ECO:0000313" key="2">
    <source>
        <dbReference type="Proteomes" id="UP000276133"/>
    </source>
</evidence>
<sequence>MDTSKKINRIHYDQYFVLNFGKITRDLNQRFLKAIIFLNNNNIFSFPMGHIKFKKKSRASKKSLLETRDATICADDIHWEMFGEGVCMQTVASAEPSVEMIDEHSVAGAIDFVQPQMSSLSLANSMRVISPESMRTTHALIACVAKQGDTERMFEQKTNK</sequence>
<evidence type="ECO:0000313" key="1">
    <source>
        <dbReference type="EMBL" id="RNA01060.1"/>
    </source>
</evidence>
<name>A0A3M7PPT1_BRAPC</name>
<gene>
    <name evidence="1" type="ORF">BpHYR1_024269</name>
</gene>
<protein>
    <submittedName>
        <fullName evidence="1">Uncharacterized protein</fullName>
    </submittedName>
</protein>
<dbReference type="EMBL" id="REGN01009487">
    <property type="protein sequence ID" value="RNA01060.1"/>
    <property type="molecule type" value="Genomic_DNA"/>
</dbReference>
<organism evidence="1 2">
    <name type="scientific">Brachionus plicatilis</name>
    <name type="common">Marine rotifer</name>
    <name type="synonym">Brachionus muelleri</name>
    <dbReference type="NCBI Taxonomy" id="10195"/>
    <lineage>
        <taxon>Eukaryota</taxon>
        <taxon>Metazoa</taxon>
        <taxon>Spiralia</taxon>
        <taxon>Gnathifera</taxon>
        <taxon>Rotifera</taxon>
        <taxon>Eurotatoria</taxon>
        <taxon>Monogononta</taxon>
        <taxon>Pseudotrocha</taxon>
        <taxon>Ploima</taxon>
        <taxon>Brachionidae</taxon>
        <taxon>Brachionus</taxon>
    </lineage>
</organism>
<keyword evidence="2" id="KW-1185">Reference proteome</keyword>
<comment type="caution">
    <text evidence="1">The sequence shown here is derived from an EMBL/GenBank/DDBJ whole genome shotgun (WGS) entry which is preliminary data.</text>
</comment>
<accession>A0A3M7PPT1</accession>
<proteinExistence type="predicted"/>
<dbReference type="Proteomes" id="UP000276133">
    <property type="component" value="Unassembled WGS sequence"/>
</dbReference>